<dbReference type="SUPFAM" id="SSF57196">
    <property type="entry name" value="EGF/Laminin"/>
    <property type="match status" value="1"/>
</dbReference>
<dbReference type="AlphaFoldDB" id="A0A1X7T3F5"/>
<keyword evidence="1" id="KW-1015">Disulfide bond</keyword>
<evidence type="ECO:0000259" key="2">
    <source>
        <dbReference type="PROSITE" id="PS50026"/>
    </source>
</evidence>
<feature type="disulfide bond" evidence="1">
    <location>
        <begin position="29"/>
        <end position="46"/>
    </location>
</feature>
<name>A0A1X7T3F5_AMPQE</name>
<feature type="domain" description="EGF-like" evidence="2">
    <location>
        <begin position="20"/>
        <end position="59"/>
    </location>
</feature>
<dbReference type="InterPro" id="IPR000742">
    <property type="entry name" value="EGF"/>
</dbReference>
<reference evidence="3" key="1">
    <citation type="submission" date="2017-05" db="UniProtKB">
        <authorList>
            <consortium name="EnsemblMetazoa"/>
        </authorList>
    </citation>
    <scope>IDENTIFICATION</scope>
</reference>
<dbReference type="SMART" id="SM00181">
    <property type="entry name" value="EGF"/>
    <property type="match status" value="1"/>
</dbReference>
<accession>A0A1X7T3F5</accession>
<comment type="caution">
    <text evidence="1">Lacks conserved residue(s) required for the propagation of feature annotation.</text>
</comment>
<evidence type="ECO:0000313" key="3">
    <source>
        <dbReference type="EnsemblMetazoa" id="Aqu2.1.09000_001"/>
    </source>
</evidence>
<organism evidence="3">
    <name type="scientific">Amphimedon queenslandica</name>
    <name type="common">Sponge</name>
    <dbReference type="NCBI Taxonomy" id="400682"/>
    <lineage>
        <taxon>Eukaryota</taxon>
        <taxon>Metazoa</taxon>
        <taxon>Porifera</taxon>
        <taxon>Demospongiae</taxon>
        <taxon>Heteroscleromorpha</taxon>
        <taxon>Haplosclerida</taxon>
        <taxon>Niphatidae</taxon>
        <taxon>Amphimedon</taxon>
    </lineage>
</organism>
<dbReference type="EnsemblMetazoa" id="Aqu2.1.09000_001">
    <property type="protein sequence ID" value="Aqu2.1.09000_001"/>
    <property type="gene ID" value="Aqu2.1.09000"/>
</dbReference>
<proteinExistence type="predicted"/>
<evidence type="ECO:0000256" key="1">
    <source>
        <dbReference type="PROSITE-ProRule" id="PRU00076"/>
    </source>
</evidence>
<dbReference type="PROSITE" id="PS50026">
    <property type="entry name" value="EGF_3"/>
    <property type="match status" value="1"/>
</dbReference>
<dbReference type="InParanoid" id="A0A1X7T3F5"/>
<dbReference type="Pfam" id="PF00008">
    <property type="entry name" value="EGF"/>
    <property type="match status" value="1"/>
</dbReference>
<protein>
    <recommendedName>
        <fullName evidence="2">EGF-like domain-containing protein</fullName>
    </recommendedName>
</protein>
<dbReference type="Gene3D" id="2.10.25.10">
    <property type="entry name" value="Laminin"/>
    <property type="match status" value="1"/>
</dbReference>
<sequence length="70" mass="7079">CNLSCEAGYTLDNSTCTCSLSNICELGPCQNGGSCMLVSAPSNYSCDCTGTGYQGVNCSASISQGTPSTF</sequence>
<keyword evidence="1" id="KW-0245">EGF-like domain</keyword>